<name>A0A813GID9_POLGL</name>
<evidence type="ECO:0000256" key="1">
    <source>
        <dbReference type="ARBA" id="ARBA00004430"/>
    </source>
</evidence>
<dbReference type="InterPro" id="IPR035706">
    <property type="entry name" value="AAA_9"/>
</dbReference>
<dbReference type="InterPro" id="IPR042222">
    <property type="entry name" value="Dynein_2_N"/>
</dbReference>
<dbReference type="InterPro" id="IPR042219">
    <property type="entry name" value="AAA_lid_11_sf"/>
</dbReference>
<dbReference type="Pfam" id="PF12781">
    <property type="entry name" value="AAA_9"/>
    <property type="match status" value="1"/>
</dbReference>
<dbReference type="CDD" id="cd00102">
    <property type="entry name" value="IPT"/>
    <property type="match status" value="1"/>
</dbReference>
<gene>
    <name evidence="27" type="ORF">PGLA1383_LOCUS41978</name>
</gene>
<dbReference type="Gene3D" id="3.20.180.20">
    <property type="entry name" value="Dynein heavy chain, N-terminal domain 2"/>
    <property type="match status" value="1"/>
</dbReference>
<reference evidence="27" key="1">
    <citation type="submission" date="2021-02" db="EMBL/GenBank/DDBJ databases">
        <authorList>
            <person name="Dougan E. K."/>
            <person name="Rhodes N."/>
            <person name="Thang M."/>
            <person name="Chan C."/>
        </authorList>
    </citation>
    <scope>NUCLEOTIDE SEQUENCE</scope>
</reference>
<dbReference type="Pfam" id="PF12775">
    <property type="entry name" value="AAA_7"/>
    <property type="match status" value="1"/>
</dbReference>
<dbReference type="Pfam" id="PF24681">
    <property type="entry name" value="Kelch_KLHDC2_KLHL20_DRC7"/>
    <property type="match status" value="1"/>
</dbReference>
<proteinExistence type="inferred from homology"/>
<dbReference type="GO" id="GO:0005524">
    <property type="term" value="F:ATP binding"/>
    <property type="evidence" value="ECO:0007669"/>
    <property type="project" value="UniProtKB-KW"/>
</dbReference>
<dbReference type="PANTHER" id="PTHR45703:SF8">
    <property type="entry name" value="DYNEINS HEAVY CHAIN"/>
    <property type="match status" value="1"/>
</dbReference>
<dbReference type="Pfam" id="PF00630">
    <property type="entry name" value="Filamin"/>
    <property type="match status" value="1"/>
</dbReference>
<evidence type="ECO:0000256" key="5">
    <source>
        <dbReference type="ARBA" id="ARBA00022737"/>
    </source>
</evidence>
<evidence type="ECO:0000256" key="3">
    <source>
        <dbReference type="ARBA" id="ARBA00022490"/>
    </source>
</evidence>
<dbReference type="InterPro" id="IPR035699">
    <property type="entry name" value="AAA_6"/>
</dbReference>
<keyword evidence="28" id="KW-1185">Reference proteome</keyword>
<evidence type="ECO:0000256" key="6">
    <source>
        <dbReference type="ARBA" id="ARBA00022741"/>
    </source>
</evidence>
<dbReference type="OMA" id="WAYLVND"/>
<evidence type="ECO:0000256" key="9">
    <source>
        <dbReference type="ARBA" id="ARBA00023054"/>
    </source>
</evidence>
<feature type="domain" description="Dynein heavy chain AAA module D4" evidence="21">
    <location>
        <begin position="2434"/>
        <end position="2696"/>
    </location>
</feature>
<dbReference type="Pfam" id="PF18198">
    <property type="entry name" value="AAA_lid_11"/>
    <property type="match status" value="1"/>
</dbReference>
<dbReference type="Pfam" id="PF18199">
    <property type="entry name" value="Dynein_C"/>
    <property type="match status" value="1"/>
</dbReference>
<dbReference type="SUPFAM" id="SSF117281">
    <property type="entry name" value="Kelch motif"/>
    <property type="match status" value="1"/>
</dbReference>
<protein>
    <submittedName>
        <fullName evidence="27">Uncharacterized protein</fullName>
    </submittedName>
</protein>
<feature type="compositionally biased region" description="Basic residues" evidence="16">
    <location>
        <begin position="161"/>
        <end position="172"/>
    </location>
</feature>
<dbReference type="InterPro" id="IPR015915">
    <property type="entry name" value="Kelch-typ_b-propeller"/>
</dbReference>
<dbReference type="FunFam" id="1.10.8.710:FF:000007">
    <property type="entry name" value="Putative dynein heavy chain"/>
    <property type="match status" value="1"/>
</dbReference>
<keyword evidence="13" id="KW-0966">Cell projection</keyword>
<dbReference type="Gene3D" id="1.20.58.1120">
    <property type="match status" value="1"/>
</dbReference>
<dbReference type="SUPFAM" id="SSF81296">
    <property type="entry name" value="E set domains"/>
    <property type="match status" value="1"/>
</dbReference>
<accession>A0A813GID9</accession>
<dbReference type="GO" id="GO:0008569">
    <property type="term" value="F:minus-end-directed microtubule motor activity"/>
    <property type="evidence" value="ECO:0007669"/>
    <property type="project" value="InterPro"/>
</dbReference>
<dbReference type="InterPro" id="IPR024317">
    <property type="entry name" value="Dynein_heavy_chain_D4_dom"/>
</dbReference>
<dbReference type="Gene3D" id="3.10.490.20">
    <property type="match status" value="1"/>
</dbReference>
<dbReference type="FunFam" id="1.10.287.2620:FF:000001">
    <property type="entry name" value="Cytoplasmic dynein heavy chain 1"/>
    <property type="match status" value="1"/>
</dbReference>
<evidence type="ECO:0000256" key="12">
    <source>
        <dbReference type="ARBA" id="ARBA00023212"/>
    </source>
</evidence>
<evidence type="ECO:0000259" key="22">
    <source>
        <dbReference type="Pfam" id="PF12781"/>
    </source>
</evidence>
<evidence type="ECO:0000259" key="25">
    <source>
        <dbReference type="Pfam" id="PF18198"/>
    </source>
</evidence>
<feature type="domain" description="Dynein heavy chain coiled coil stalk" evidence="20">
    <location>
        <begin position="2709"/>
        <end position="3060"/>
    </location>
</feature>
<dbReference type="InterPro" id="IPR041589">
    <property type="entry name" value="DNAH3_AAA_lid_1"/>
</dbReference>
<dbReference type="Gene3D" id="1.20.140.100">
    <property type="entry name" value="Dynein heavy chain, N-terminal domain 2"/>
    <property type="match status" value="1"/>
</dbReference>
<sequence>MPYAYQWLKLSQSGDAERTVTPRAGHTLTPMTQGFIMFGGMDGRRNDQGNPAPNSDLFVLKLGSQSTYEWSPIELDAASQVPPARTLHSALGTSADEIFIFGGIHSAMPFQTLQDGWILDTSCMEWKKVHFKAAPTGNRGSAARRMTGLIQDRTTDDGRSKKNSSLKLRGSKARASMSGKAGALSFASLAGAATRAISDKRGSQRGGGGTLAMGAGGSSKKWHGILQKKMGMMMQFGGSKTQAGAGGGTSAMKMRKSNTPAVTGNLMTTNEEQFHEELVAMVSQGQRDDGNPMGDVNAPAPRANHTTSLHENSVVLFGGHGGISYQRKAFNDTWILNLDNARWTELACHGNPPPARSGHESFSKDGCVFIFGGWNTESQFNDLFMLDIENKDWSDVDLSWSVPRWNCSLQVVEAIPSWRVFLFGGTADVNGEGRTGGVFDNRVGVLDLGEPMRWSDPPLEMKALDAMPLPREHSAICYEPDMSRLIIFGGWANKWLDDVWEINVSSIVGPPYAITKVEPPLGPVTGQMSVTVFGVGFQSTNGLVTIEFSAGKLSATTQGNVVSDEVIECLTPAVMGSIGPRECQVKVQIGPRDFTTTMTNYSFFLNSIAEKSLCFGPGVLQEQQAGVETRFFIQARNQNGENRKSGRDEFLITVQQRVQNAEGKEVLRDLPFELLDLNNGKSEVTYIADECELVIHVKLIDENRKPRPIRGSPYKPTFSKMAKNRANEHSGPLVTAWIASTLKSLDEFYQTTSTGGQTKLKEGDVMNLIKVMNHIKDMYNQEDTLLLRQDEIVETLAQLEREGLPSDKQLKQLKKIGANINQLKDDIVAKEKEIQPLVAKESDLYRKKIAEFDAELKTYQGGLRKEAYYYYKSGLELAMKRLGDVTNDLDSFDKKLEDLLHIATNFSYPEELGNSKKSMAAMREDVANCRSLWEFEVNRIKITEGFLVVKWGNVVAGEMEDEIKNLFKKLKDVKVDRKSDCYIGMQDVIKKWTIFCPLVGELRDPAMRNRHWSQLMELCGKQIVVSPNILLRDMWNLELQKFPDAVEDTADQAKQEKKMEDTLKKLTREWAEVEFLFDPHKGSDVQLMRIADDKFEMLEEHQVQVQNMFASRFLTTFETEVLGWQKTLANVAEVSSLLSEVQRSWIFLENLFVYSDEVKKELPEDSDKFVGIDMDVKEILKQGLDMKTATQFCSIGNVFQRLEKVQSALEMCQKALNEFMDSKRRSFPRFYFMSSQDLLDVLSNGNQPEKVVPQFPKFFIAIDSFSLEFPDGPGTRPSAVGMNACVGKEYVPFPEHLPLLGKVEVYLDMCIAWMNKALKHFAKTDIVRYYDEGCDKDGAQRGDFICKGQAAQIALLVQLITWVKLVEECFIQFEGGKETAIYDGWQVQHHLLLALIVLTMTDLNKPNRMKIMCAITLDAHNRDIQERLHNEKVTTKDAFQWVSMLKCYWLEEEDDASMQIADAKLPYGYEYLGNGPRLVVTPLTDRIYVTATQALHLCMGCAPAGPAGTGKTESTKDLANAVAKACYVINAAPEMDYLTLGNIYKGLSASGSWGCFDEFNRLVPEVLSVCTVQFKAVCDAIKSKMKRFMLQGDEIHLNPQVGCYITMNPGYLGRSELPEGLKALFRPITVMVPDFKLIMENMFMGEGFTEAGALGLKFATLYSLNKDLLSQSKKYDWGMRAIKSVLVVAGSFKRADATLSEKAVLMRSLRDTNVAKIEGDDLKIFMGLLADLFPGIDVPRARDYDMEKVLVEVMEQDYGYTHDPDGYLLLKVTQLIELLAIRHCVFLMGPPGSYKSALWKILKNAKTRCGEKTTTVDFSPKAISTNELYGFVNMQTREWKDGIISKVMRDLGQIPDSHPKWILLDGDLDANWIESMNSVMDDNRLLTLPSNERIPLKGHMKMIFEIRDLNYATPATATRAGIVCMDDSAGVQWRSYVTSWIKQLEYPDATKESLAKFFEHYGSITMYWMLKNTKILVPMVDICLIMACCSLLQNLLNANNLDALEYWFLFSFTSAVGLCLAEIDGIDYRKNFSNWWKGEMKTIKYPSKGSIFDYFVKDSKLEEWASAVETLDYSSETPMGEVTVPTSETVAMTYIMRSLIEEHHSIMLIGLAGCGKTQSCLGLLKNLPTDIFMFYGVNMSYYTDSTLLQAMMENPLEKKAGKLYAPPGKLQLVYFVDDLNMPALDKYNTQSAIELMKQKQDYGHWYDRNKILIKDIGNTQYMCCMNPTAGSFIVNQRLQRHFWCCAVPFPEQSALHTIYATFMKGHFERLGFKATVQESISGIIKAALSLHGMVVSSFRKTAANFHYEFNIRHMSGVFGGMLQAKPNEFADAEKVVLLWIHESERIYGDRLVSPSDLKKYRALAADLSKKMFGKFNFTKYFQEKNPDVLVFAPFSKGISEMEGGGFYDKIPSTEKLSQLLGDALREYNENNAAMDLVLFNDAMCHVGKICRIITSSPGHPLLVGVGGSGRQSLSRLSSYTCLYITMMIVISGNYGMNDLRTDLQAMYTKAGVKDEGVMFLFTDGQITNEKFLVFINDLLASGDIADMYAVDEKDAIRNAVRSGCKGAGITDTPENLWSFFIARIRKNLHMSMCFSPVGDAMRNRARKFPALVNCTIIDWFQPWPMDALYNVGSKFLEPVEQLGDSDSPVRSGIMDFLPFSFEAASNVAGKFMANERRFAYTTPKSFLELIKLYTTMVGKKVDALEDQKERLTNGLDKLKSTTTEVAILEEELKVKAVVVAEKAQAADIFAAEVGLEKAKVQGESEKAAVEADKCSTIAREVGIQQVSCEADLAAAIPLVQQAEKALDVLDKKDFQELKALANPPGGVAPVCAAAMHLMAGIDETIEVDKKGGVKDDSWKGAQKMMANPEKFLVSLKAFKGQIDDGNVPQVNVEKARKIQISMGEDFTHAGMSKKSGAAAGLCEFIINIIMYYDVVTQVEPKRQALREATETLTNANTKLASVKALVADLEKSLASLMKEFDKAMKEKNDLMADAEKCKNKLNMAQRLVGALSANGIIWEQTVQNAGEELIYIPGDTLMACSFASYVGVFTRQYRQECMGMFQEFLSKKGVPLGPKPDPLMVLSTDAIMAGWAGEGLPSDRVSCENGAIMTNSQRWGLIIDPQLQGIVWIKSREADNGLQVTRMGHSKMLNTFEVSMDQGKPVLIENMGEGIEAVIMPVVSRNTIKRGNKRVVKLGDKEIVLSANFKLFMQTKLSNPHYPPEIQAECTIINFTVTEDGLEDQLLFLVVKLERPDLARKKSELITQQNEFKVTLAHLEALLLEKLANAEGDILDDTELILSLEEAKKTSDEVKEKVVFAQETELKINETSEFYRPSGGRGALLFFQLMDLCKMHTFYKYSLDAFVSVVTRAVNSISLRKPKEVAKEEPKAEDAPPPDAEEDGDEVEEEEAVEVVEEEEEEEIIELTGKDLKLRVDLLCRTITYFVWNYTRRGLLDADKLTVVSMITMKILVRAGKILPEEREILIRAPPDQNPPPMPENARSWLTETQWAQLKTLETMDAFKKGGPLTQNIEQDSLGWKRWFSEERAESADLPRSARELTAFQRLFLLRVMRQDRIGAALTQFVVDNLGQDFVEQPYFDMEVAYEESTAIAPFFFVLFPGVDPTSTIEALGRKLQITEANGKLLNISMGQGQETIALNAINKMAKDGGWLMLQNIHLMQDWLKDLERALEVVEEFAHEDFRCFLTSEPPGLMQGCLWDLIPEPILQRCIKVADEAPADLKSNLRRAYSKFSQENIDACLKPKEFKATLFALCFFHSLISGRIKFGAQGWSKKYPFNDGDLTICGQVLKNYLNNAEALGTDVPWPDLRYIFGEIMYGGHITDPWDRRVNNTYLTVLITPELLVGGNLAPGFKSPDSSKLEYSHYTKYIEDRFPPEIPQMFGLHPNAEIGFLTNQGISIFKTISEITGGGGGGGGGDISAAGAVISSYLGAMPGNLDMIEIRSRLKPDDYTPFIIVSLQEADRVNGLLDQLRSSMLELELGISGALNITEKMEALGGDLQVNRVNALWKEVAYPSLKPLSSWFADMLQRYMQCMEWTVALKLLKSIWISGLFNSMSFLTSNMQVAARTNSLPLDYMTNRSRFYNTRELAEITGVPAEGVNVHGLFLEGAGWEDGKGEDEGYITESKMKDLHPVMPFCNVYAVHMDVMSWDCMYHCPVFSTSQRGATFLFQANIRMDPDDNELRWVLAGAAMLTQDD</sequence>
<dbReference type="InterPro" id="IPR024743">
    <property type="entry name" value="Dynein_HC_stalk"/>
</dbReference>
<dbReference type="GO" id="GO:0030286">
    <property type="term" value="C:dynein complex"/>
    <property type="evidence" value="ECO:0007669"/>
    <property type="project" value="UniProtKB-KW"/>
</dbReference>
<evidence type="ECO:0000259" key="18">
    <source>
        <dbReference type="Pfam" id="PF08393"/>
    </source>
</evidence>
<dbReference type="InterPro" id="IPR026983">
    <property type="entry name" value="DHC"/>
</dbReference>
<evidence type="ECO:0000256" key="11">
    <source>
        <dbReference type="ARBA" id="ARBA00023175"/>
    </source>
</evidence>
<dbReference type="GO" id="GO:0051959">
    <property type="term" value="F:dynein light intermediate chain binding"/>
    <property type="evidence" value="ECO:0007669"/>
    <property type="project" value="InterPro"/>
</dbReference>
<dbReference type="InterPro" id="IPR004273">
    <property type="entry name" value="Dynein_heavy_D6_P-loop"/>
</dbReference>
<feature type="repeat" description="Filamin" evidence="14">
    <location>
        <begin position="609"/>
        <end position="718"/>
    </location>
</feature>
<dbReference type="InterPro" id="IPR013783">
    <property type="entry name" value="Ig-like_fold"/>
</dbReference>
<evidence type="ECO:0000256" key="10">
    <source>
        <dbReference type="ARBA" id="ARBA00023069"/>
    </source>
</evidence>
<dbReference type="FunFam" id="3.40.50.300:FF:000738">
    <property type="entry name" value="Dynein heavy chain axonemal"/>
    <property type="match status" value="1"/>
</dbReference>
<dbReference type="FunFam" id="3.40.50.300:FF:002141">
    <property type="entry name" value="Dynein heavy chain"/>
    <property type="match status" value="1"/>
</dbReference>
<evidence type="ECO:0000313" key="28">
    <source>
        <dbReference type="Proteomes" id="UP000654075"/>
    </source>
</evidence>
<feature type="domain" description="Dynein heavy chain ATP-binding dynein motor region" evidence="22">
    <location>
        <begin position="3091"/>
        <end position="3310"/>
    </location>
</feature>
<evidence type="ECO:0000256" key="14">
    <source>
        <dbReference type="PROSITE-ProRule" id="PRU00087"/>
    </source>
</evidence>
<keyword evidence="8" id="KW-0243">Dynein</keyword>
<dbReference type="FunFam" id="1.20.140.100:FF:000001">
    <property type="entry name" value="dynein heavy chain 17, axonemal"/>
    <property type="match status" value="1"/>
</dbReference>
<evidence type="ECO:0000256" key="15">
    <source>
        <dbReference type="SAM" id="Coils"/>
    </source>
</evidence>
<dbReference type="Pfam" id="PF17852">
    <property type="entry name" value="Dynein_AAA_lid"/>
    <property type="match status" value="1"/>
</dbReference>
<dbReference type="Pfam" id="PF17857">
    <property type="entry name" value="AAA_lid_1"/>
    <property type="match status" value="1"/>
</dbReference>
<keyword evidence="12" id="KW-0206">Cytoskeleton</keyword>
<evidence type="ECO:0000256" key="16">
    <source>
        <dbReference type="SAM" id="MobiDB-lite"/>
    </source>
</evidence>
<feature type="coiled-coil region" evidence="15">
    <location>
        <begin position="2945"/>
        <end position="3007"/>
    </location>
</feature>
<evidence type="ECO:0000259" key="24">
    <source>
        <dbReference type="Pfam" id="PF17857"/>
    </source>
</evidence>
<dbReference type="PROSITE" id="PS50194">
    <property type="entry name" value="FILAMIN_REPEAT"/>
    <property type="match status" value="1"/>
</dbReference>
<keyword evidence="6" id="KW-0547">Nucleotide-binding</keyword>
<feature type="region of interest" description="Disordered" evidence="16">
    <location>
        <begin position="3381"/>
        <end position="3408"/>
    </location>
</feature>
<dbReference type="Gene3D" id="1.10.8.710">
    <property type="match status" value="1"/>
</dbReference>
<dbReference type="GO" id="GO:0005930">
    <property type="term" value="C:axoneme"/>
    <property type="evidence" value="ECO:0007669"/>
    <property type="project" value="UniProtKB-SubCell"/>
</dbReference>
<dbReference type="FunFam" id="1.20.920.20:FF:000001">
    <property type="entry name" value="dynein heavy chain 2, axonemal"/>
    <property type="match status" value="1"/>
</dbReference>
<keyword evidence="9 15" id="KW-0175">Coiled coil</keyword>
<dbReference type="Pfam" id="PF03028">
    <property type="entry name" value="Dynein_heavy"/>
    <property type="match status" value="1"/>
</dbReference>
<dbReference type="InterPro" id="IPR043157">
    <property type="entry name" value="Dynein_AAA1S"/>
</dbReference>
<dbReference type="GO" id="GO:0007018">
    <property type="term" value="P:microtubule-based movement"/>
    <property type="evidence" value="ECO:0007669"/>
    <property type="project" value="InterPro"/>
</dbReference>
<dbReference type="Pfam" id="PF12777">
    <property type="entry name" value="MT"/>
    <property type="match status" value="1"/>
</dbReference>
<dbReference type="Gene3D" id="1.20.920.30">
    <property type="match status" value="1"/>
</dbReference>
<dbReference type="FunFam" id="3.40.50.300:FF:000049">
    <property type="entry name" value="Dynein, axonemal, heavy chain 5"/>
    <property type="match status" value="1"/>
</dbReference>
<dbReference type="Pfam" id="PF12780">
    <property type="entry name" value="AAA_8"/>
    <property type="match status" value="1"/>
</dbReference>
<dbReference type="Gene3D" id="1.10.287.2620">
    <property type="match status" value="1"/>
</dbReference>
<evidence type="ECO:0000259" key="20">
    <source>
        <dbReference type="Pfam" id="PF12777"/>
    </source>
</evidence>
<dbReference type="Gene3D" id="1.10.8.1220">
    <property type="match status" value="1"/>
</dbReference>
<evidence type="ECO:0000259" key="21">
    <source>
        <dbReference type="Pfam" id="PF12780"/>
    </source>
</evidence>
<evidence type="ECO:0000259" key="17">
    <source>
        <dbReference type="Pfam" id="PF03028"/>
    </source>
</evidence>
<feature type="domain" description="Dynein heavy chain linker" evidence="18">
    <location>
        <begin position="921"/>
        <end position="1321"/>
    </location>
</feature>
<dbReference type="InterPro" id="IPR027417">
    <property type="entry name" value="P-loop_NTPase"/>
</dbReference>
<feature type="compositionally biased region" description="Basic and acidic residues" evidence="16">
    <location>
        <begin position="3381"/>
        <end position="3390"/>
    </location>
</feature>
<dbReference type="OrthoDB" id="424310at2759"/>
<evidence type="ECO:0000256" key="7">
    <source>
        <dbReference type="ARBA" id="ARBA00022840"/>
    </source>
</evidence>
<dbReference type="Pfam" id="PF12774">
    <property type="entry name" value="AAA_6"/>
    <property type="match status" value="1"/>
</dbReference>
<dbReference type="Gene3D" id="2.120.10.80">
    <property type="entry name" value="Kelch-type beta propeller"/>
    <property type="match status" value="2"/>
</dbReference>
<evidence type="ECO:0000259" key="19">
    <source>
        <dbReference type="Pfam" id="PF12774"/>
    </source>
</evidence>
<feature type="compositionally biased region" description="Gly residues" evidence="16">
    <location>
        <begin position="204"/>
        <end position="217"/>
    </location>
</feature>
<dbReference type="Pfam" id="PF08393">
    <property type="entry name" value="DHC_N2"/>
    <property type="match status" value="1"/>
</dbReference>
<dbReference type="Gene3D" id="6.10.140.1060">
    <property type="match status" value="1"/>
</dbReference>
<keyword evidence="7" id="KW-0067">ATP-binding</keyword>
<evidence type="ECO:0000256" key="8">
    <source>
        <dbReference type="ARBA" id="ARBA00023017"/>
    </source>
</evidence>
<dbReference type="InterPro" id="IPR043160">
    <property type="entry name" value="Dynein_C_barrel"/>
</dbReference>
<organism evidence="27 28">
    <name type="scientific">Polarella glacialis</name>
    <name type="common">Dinoflagellate</name>
    <dbReference type="NCBI Taxonomy" id="89957"/>
    <lineage>
        <taxon>Eukaryota</taxon>
        <taxon>Sar</taxon>
        <taxon>Alveolata</taxon>
        <taxon>Dinophyceae</taxon>
        <taxon>Suessiales</taxon>
        <taxon>Suessiaceae</taxon>
        <taxon>Polarella</taxon>
    </lineage>
</organism>
<keyword evidence="10" id="KW-0969">Cilium</keyword>
<feature type="domain" description="Dynein heavy chain region D6 P-loop" evidence="17">
    <location>
        <begin position="3608"/>
        <end position="3729"/>
    </location>
</feature>
<feature type="region of interest" description="Disordered" evidence="16">
    <location>
        <begin position="151"/>
        <end position="174"/>
    </location>
</feature>
<evidence type="ECO:0000256" key="13">
    <source>
        <dbReference type="ARBA" id="ARBA00023273"/>
    </source>
</evidence>
<keyword evidence="3" id="KW-0963">Cytoplasm</keyword>
<dbReference type="EMBL" id="CAJNNV010028517">
    <property type="protein sequence ID" value="CAE8624879.1"/>
    <property type="molecule type" value="Genomic_DNA"/>
</dbReference>
<dbReference type="InterPro" id="IPR017868">
    <property type="entry name" value="Filamin/ABP280_repeat-like"/>
</dbReference>
<dbReference type="SUPFAM" id="SSF52540">
    <property type="entry name" value="P-loop containing nucleoside triphosphate hydrolases"/>
    <property type="match status" value="4"/>
</dbReference>
<comment type="similarity">
    <text evidence="2">Belongs to the dynein heavy chain family.</text>
</comment>
<dbReference type="Gene3D" id="3.40.50.300">
    <property type="entry name" value="P-loop containing nucleotide triphosphate hydrolases"/>
    <property type="match status" value="5"/>
</dbReference>
<comment type="caution">
    <text evidence="27">The sequence shown here is derived from an EMBL/GenBank/DDBJ whole genome shotgun (WGS) entry which is preliminary data.</text>
</comment>
<comment type="subcellular location">
    <subcellularLocation>
        <location evidence="1">Cytoplasm</location>
        <location evidence="1">Cytoskeleton</location>
        <location evidence="1">Cilium axoneme</location>
    </subcellularLocation>
</comment>
<dbReference type="InterPro" id="IPR041228">
    <property type="entry name" value="Dynein_C"/>
</dbReference>
<keyword evidence="4" id="KW-0493">Microtubule</keyword>
<dbReference type="GO" id="GO:0005874">
    <property type="term" value="C:microtubule"/>
    <property type="evidence" value="ECO:0007669"/>
    <property type="project" value="UniProtKB-KW"/>
</dbReference>
<evidence type="ECO:0000256" key="4">
    <source>
        <dbReference type="ARBA" id="ARBA00022701"/>
    </source>
</evidence>
<dbReference type="InterPro" id="IPR011043">
    <property type="entry name" value="Gal_Oxase/kelch_b-propeller"/>
</dbReference>
<keyword evidence="11" id="KW-0505">Motor protein</keyword>
<evidence type="ECO:0000313" key="27">
    <source>
        <dbReference type="EMBL" id="CAE8624879.1"/>
    </source>
</evidence>
<dbReference type="InterPro" id="IPR042228">
    <property type="entry name" value="Dynein_linker_3"/>
</dbReference>
<evidence type="ECO:0000259" key="23">
    <source>
        <dbReference type="Pfam" id="PF17852"/>
    </source>
</evidence>
<feature type="compositionally biased region" description="Acidic residues" evidence="16">
    <location>
        <begin position="3395"/>
        <end position="3408"/>
    </location>
</feature>
<dbReference type="Gene3D" id="1.20.1270.280">
    <property type="match status" value="1"/>
</dbReference>
<evidence type="ECO:0000256" key="2">
    <source>
        <dbReference type="ARBA" id="ARBA00008887"/>
    </source>
</evidence>
<dbReference type="InterPro" id="IPR041466">
    <property type="entry name" value="Dynein_AAA5_ext"/>
</dbReference>
<dbReference type="Proteomes" id="UP000654075">
    <property type="component" value="Unassembled WGS sequence"/>
</dbReference>
<dbReference type="Gene3D" id="1.10.8.720">
    <property type="entry name" value="Region D6 of dynein motor"/>
    <property type="match status" value="1"/>
</dbReference>
<dbReference type="InterPro" id="IPR001298">
    <property type="entry name" value="Filamin/ABP280_rpt"/>
</dbReference>
<dbReference type="Gene3D" id="1.20.920.20">
    <property type="match status" value="1"/>
</dbReference>
<dbReference type="InterPro" id="IPR014756">
    <property type="entry name" value="Ig_E-set"/>
</dbReference>
<feature type="domain" description="Dynein heavy chain hydrolytic ATP-binding dynein motor region" evidence="19">
    <location>
        <begin position="1467"/>
        <end position="1796"/>
    </location>
</feature>
<keyword evidence="5" id="KW-0677">Repeat</keyword>
<feature type="domain" description="Dynein heavy chain AAA lid" evidence="25">
    <location>
        <begin position="3762"/>
        <end position="3903"/>
    </location>
</feature>
<feature type="domain" description="Dynein heavy chain 3 AAA+ lid" evidence="24">
    <location>
        <begin position="2284"/>
        <end position="2374"/>
    </location>
</feature>
<dbReference type="Gene3D" id="2.60.40.10">
    <property type="entry name" value="Immunoglobulins"/>
    <property type="match status" value="2"/>
</dbReference>
<feature type="domain" description="Dynein heavy chain C-terminal" evidence="26">
    <location>
        <begin position="3910"/>
        <end position="4209"/>
    </location>
</feature>
<dbReference type="GO" id="GO:0045505">
    <property type="term" value="F:dynein intermediate chain binding"/>
    <property type="evidence" value="ECO:0007669"/>
    <property type="project" value="InterPro"/>
</dbReference>
<evidence type="ECO:0000259" key="26">
    <source>
        <dbReference type="Pfam" id="PF18199"/>
    </source>
</evidence>
<feature type="domain" description="Dynein heavy chain AAA 5 extension" evidence="23">
    <location>
        <begin position="1954"/>
        <end position="2064"/>
    </location>
</feature>
<dbReference type="SMART" id="SM00557">
    <property type="entry name" value="IG_FLMN"/>
    <property type="match status" value="1"/>
</dbReference>
<dbReference type="InterPro" id="IPR041658">
    <property type="entry name" value="AAA_lid_11"/>
</dbReference>
<feature type="region of interest" description="Disordered" evidence="16">
    <location>
        <begin position="198"/>
        <end position="219"/>
    </location>
</feature>
<dbReference type="PANTHER" id="PTHR45703">
    <property type="entry name" value="DYNEIN HEAVY CHAIN"/>
    <property type="match status" value="1"/>
</dbReference>
<dbReference type="InterPro" id="IPR013602">
    <property type="entry name" value="Dynein_heavy_linker"/>
</dbReference>
<dbReference type="SUPFAM" id="SSF50965">
    <property type="entry name" value="Galactose oxidase, central domain"/>
    <property type="match status" value="1"/>
</dbReference>
<dbReference type="FunFam" id="1.10.8.720:FF:000002">
    <property type="entry name" value="Dynein heavy chain 9, axonemal"/>
    <property type="match status" value="1"/>
</dbReference>